<evidence type="ECO:0000256" key="3">
    <source>
        <dbReference type="ARBA" id="ARBA00012103"/>
    </source>
</evidence>
<dbReference type="PRINTS" id="PR00959">
    <property type="entry name" value="MEVGALKINASE"/>
</dbReference>
<dbReference type="GO" id="GO:0005829">
    <property type="term" value="C:cytosol"/>
    <property type="evidence" value="ECO:0007669"/>
    <property type="project" value="TreeGrafter"/>
</dbReference>
<evidence type="ECO:0000256" key="7">
    <source>
        <dbReference type="ARBA" id="ARBA00022723"/>
    </source>
</evidence>
<keyword evidence="7" id="KW-0479">Metal-binding</keyword>
<keyword evidence="4 18" id="KW-0963">Cytoplasm</keyword>
<dbReference type="GO" id="GO:0019287">
    <property type="term" value="P:isopentenyl diphosphate biosynthetic process, mevalonate pathway"/>
    <property type="evidence" value="ECO:0007669"/>
    <property type="project" value="TreeGrafter"/>
</dbReference>
<evidence type="ECO:0000256" key="14">
    <source>
        <dbReference type="ARBA" id="ARBA00023098"/>
    </source>
</evidence>
<dbReference type="FunFam" id="3.30.70.890:FF:000003">
    <property type="entry name" value="Mevalonate kinase"/>
    <property type="match status" value="1"/>
</dbReference>
<reference evidence="21" key="2">
    <citation type="submission" date="2022-10" db="EMBL/GenBank/DDBJ databases">
        <authorList>
            <consortium name="ENA_rothamsted_submissions"/>
            <consortium name="culmorum"/>
            <person name="King R."/>
        </authorList>
    </citation>
    <scope>NUCLEOTIDE SEQUENCE</scope>
</reference>
<evidence type="ECO:0000256" key="1">
    <source>
        <dbReference type="ARBA" id="ARBA00004496"/>
    </source>
</evidence>
<evidence type="ECO:0000256" key="4">
    <source>
        <dbReference type="ARBA" id="ARBA00022490"/>
    </source>
</evidence>
<dbReference type="GO" id="GO:0005975">
    <property type="term" value="P:carbohydrate metabolic process"/>
    <property type="evidence" value="ECO:0007669"/>
    <property type="project" value="UniProtKB-ARBA"/>
</dbReference>
<feature type="domain" description="GHMP kinase C-terminal" evidence="19">
    <location>
        <begin position="336"/>
        <end position="397"/>
    </location>
</feature>
<evidence type="ECO:0000313" key="21">
    <source>
        <dbReference type="EMBL" id="CAH1118536.1"/>
    </source>
</evidence>
<dbReference type="InterPro" id="IPR013750">
    <property type="entry name" value="GHMP_kinase_C_dom"/>
</dbReference>
<dbReference type="Pfam" id="PF10509">
    <property type="entry name" value="GalKase_gal_bdg"/>
    <property type="match status" value="1"/>
</dbReference>
<evidence type="ECO:0000256" key="15">
    <source>
        <dbReference type="ARBA" id="ARBA00023166"/>
    </source>
</evidence>
<comment type="catalytic activity">
    <reaction evidence="18">
        <text>(R)-mevalonate + ATP = (R)-5-phosphomevalonate + ADP + H(+)</text>
        <dbReference type="Rhea" id="RHEA:17065"/>
        <dbReference type="ChEBI" id="CHEBI:15378"/>
        <dbReference type="ChEBI" id="CHEBI:30616"/>
        <dbReference type="ChEBI" id="CHEBI:36464"/>
        <dbReference type="ChEBI" id="CHEBI:58146"/>
        <dbReference type="ChEBI" id="CHEBI:456216"/>
        <dbReference type="EC" id="2.7.1.36"/>
    </reaction>
</comment>
<dbReference type="SUPFAM" id="SSF54211">
    <property type="entry name" value="Ribosomal protein S5 domain 2-like"/>
    <property type="match status" value="1"/>
</dbReference>
<keyword evidence="5 18" id="KW-0444">Lipid biosynthesis</keyword>
<accession>A0A9P0GKW2</accession>
<keyword evidence="11" id="KW-0460">Magnesium</keyword>
<dbReference type="NCBIfam" id="TIGR00549">
    <property type="entry name" value="mevalon_kin"/>
    <property type="match status" value="1"/>
</dbReference>
<evidence type="ECO:0000256" key="5">
    <source>
        <dbReference type="ARBA" id="ARBA00022516"/>
    </source>
</evidence>
<evidence type="ECO:0000256" key="11">
    <source>
        <dbReference type="ARBA" id="ARBA00022842"/>
    </source>
</evidence>
<dbReference type="InterPro" id="IPR036554">
    <property type="entry name" value="GHMP_kinase_C_sf"/>
</dbReference>
<keyword evidence="22" id="KW-1185">Reference proteome</keyword>
<evidence type="ECO:0000259" key="19">
    <source>
        <dbReference type="Pfam" id="PF08544"/>
    </source>
</evidence>
<dbReference type="AlphaFoldDB" id="A0A9P0GKW2"/>
<comment type="pathway">
    <text evidence="17 18">Isoprenoid biosynthesis; isopentenyl diphosphate biosynthesis via mevalonate pathway; isopentenyl diphosphate from (R)-mevalonate: step 1/3.</text>
</comment>
<dbReference type="InterPro" id="IPR014721">
    <property type="entry name" value="Ribsml_uS5_D2-typ_fold_subgr"/>
</dbReference>
<dbReference type="InterPro" id="IPR019539">
    <property type="entry name" value="GalKase_N"/>
</dbReference>
<evidence type="ECO:0000256" key="2">
    <source>
        <dbReference type="ARBA" id="ARBA00006495"/>
    </source>
</evidence>
<keyword evidence="9 18" id="KW-0418">Kinase</keyword>
<evidence type="ECO:0000256" key="12">
    <source>
        <dbReference type="ARBA" id="ARBA00022955"/>
    </source>
</evidence>
<evidence type="ECO:0000256" key="17">
    <source>
        <dbReference type="ARBA" id="ARBA00029438"/>
    </source>
</evidence>
<dbReference type="EC" id="2.7.1.36" evidence="3 18"/>
<evidence type="ECO:0000256" key="18">
    <source>
        <dbReference type="RuleBase" id="RU363087"/>
    </source>
</evidence>
<keyword evidence="15 18" id="KW-1207">Sterol metabolism</keyword>
<evidence type="ECO:0000259" key="20">
    <source>
        <dbReference type="Pfam" id="PF10509"/>
    </source>
</evidence>
<feature type="domain" description="Galactokinase N-terminal" evidence="20">
    <location>
        <begin position="13"/>
        <end position="52"/>
    </location>
</feature>
<organism evidence="21 22">
    <name type="scientific">Phaedon cochleariae</name>
    <name type="common">Mustard beetle</name>
    <dbReference type="NCBI Taxonomy" id="80249"/>
    <lineage>
        <taxon>Eukaryota</taxon>
        <taxon>Metazoa</taxon>
        <taxon>Ecdysozoa</taxon>
        <taxon>Arthropoda</taxon>
        <taxon>Hexapoda</taxon>
        <taxon>Insecta</taxon>
        <taxon>Pterygota</taxon>
        <taxon>Neoptera</taxon>
        <taxon>Endopterygota</taxon>
        <taxon>Coleoptera</taxon>
        <taxon>Polyphaga</taxon>
        <taxon>Cucujiformia</taxon>
        <taxon>Chrysomeloidea</taxon>
        <taxon>Chrysomelidae</taxon>
        <taxon>Chrysomelinae</taxon>
        <taxon>Chrysomelini</taxon>
        <taxon>Phaedon</taxon>
    </lineage>
</organism>
<evidence type="ECO:0000256" key="9">
    <source>
        <dbReference type="ARBA" id="ARBA00022777"/>
    </source>
</evidence>
<dbReference type="EMBL" id="OU896717">
    <property type="protein sequence ID" value="CAH1118536.1"/>
    <property type="molecule type" value="Genomic_DNA"/>
</dbReference>
<sequence length="429" mass="46297">MSNETSQSSSQRSADIVVSAPGKVILFGEHSVVYGRLALAASLGLRTRVAISSINHPNTLEIECPNLTSKLTFNLETLNKYLLSPTLPTYLAPAEFSWESPDVVHHETLLDRVTEFLTDVSISNTSNLKPSEIVTVKSMMYLIAGILGSVNVELKPAAIVVSTDLEIGAGTGSSASFLVSISAALVQYIKLNKSSGNISKTGYRECNWNDSDPKRFSTRELDIICNWAFCAEKIVHGTPSGLDNSICTYGSIVEFRKGLQPKLLGIECPFKILLINTKVARETKALVAQVAQRLERFPDLVKNILNAMEDVAYIGLQNIMNVSRSHGDSKATRDHYDTLATLCSMNHHLLSALGVSHPTLDDIVNTLTRHGLHGKLTGAGGGGYAIALLPPLEEIGRGLEEAMNELASKGFGVQMTDLGGEGVRIDSDS</sequence>
<keyword evidence="14 18" id="KW-0443">Lipid metabolism</keyword>
<dbReference type="InterPro" id="IPR020568">
    <property type="entry name" value="Ribosomal_Su5_D2-typ_SF"/>
</dbReference>
<proteinExistence type="inferred from homology"/>
<gene>
    <name evidence="21" type="ORF">PHAECO_LOCUS2637</name>
</gene>
<evidence type="ECO:0000256" key="6">
    <source>
        <dbReference type="ARBA" id="ARBA00022679"/>
    </source>
</evidence>
<evidence type="ECO:0000256" key="16">
    <source>
        <dbReference type="ARBA" id="ARBA00023221"/>
    </source>
</evidence>
<dbReference type="PANTHER" id="PTHR43290:SF2">
    <property type="entry name" value="MEVALONATE KINASE"/>
    <property type="match status" value="1"/>
</dbReference>
<evidence type="ECO:0000256" key="8">
    <source>
        <dbReference type="ARBA" id="ARBA00022741"/>
    </source>
</evidence>
<dbReference type="PANTHER" id="PTHR43290">
    <property type="entry name" value="MEVALONATE KINASE"/>
    <property type="match status" value="1"/>
</dbReference>
<dbReference type="GO" id="GO:0005524">
    <property type="term" value="F:ATP binding"/>
    <property type="evidence" value="ECO:0007669"/>
    <property type="project" value="UniProtKB-KW"/>
</dbReference>
<keyword evidence="13 18" id="KW-0756">Sterol biosynthesis</keyword>
<name>A0A9P0GKW2_PHACE</name>
<dbReference type="GO" id="GO:0004496">
    <property type="term" value="F:mevalonate kinase activity"/>
    <property type="evidence" value="ECO:0007669"/>
    <property type="project" value="UniProtKB-EC"/>
</dbReference>
<keyword evidence="10 18" id="KW-0067">ATP-binding</keyword>
<keyword evidence="6 18" id="KW-0808">Transferase</keyword>
<dbReference type="Gene3D" id="3.30.70.890">
    <property type="entry name" value="GHMP kinase, C-terminal domain"/>
    <property type="match status" value="1"/>
</dbReference>
<keyword evidence="12 18" id="KW-0752">Steroid biosynthesis</keyword>
<protein>
    <recommendedName>
        <fullName evidence="3 18">Mevalonate kinase</fullName>
        <shortName evidence="18">MK</shortName>
        <ecNumber evidence="3 18">2.7.1.36</ecNumber>
    </recommendedName>
</protein>
<evidence type="ECO:0000256" key="10">
    <source>
        <dbReference type="ARBA" id="ARBA00022840"/>
    </source>
</evidence>
<dbReference type="GO" id="GO:0006695">
    <property type="term" value="P:cholesterol biosynthetic process"/>
    <property type="evidence" value="ECO:0007669"/>
    <property type="project" value="TreeGrafter"/>
</dbReference>
<dbReference type="OrthoDB" id="1652964at2759"/>
<reference evidence="21" key="1">
    <citation type="submission" date="2022-01" db="EMBL/GenBank/DDBJ databases">
        <authorList>
            <person name="King R."/>
        </authorList>
    </citation>
    <scope>NUCLEOTIDE SEQUENCE</scope>
</reference>
<evidence type="ECO:0000313" key="22">
    <source>
        <dbReference type="Proteomes" id="UP001153737"/>
    </source>
</evidence>
<dbReference type="Proteomes" id="UP001153737">
    <property type="component" value="Chromosome 11"/>
</dbReference>
<dbReference type="Pfam" id="PF08544">
    <property type="entry name" value="GHMP_kinases_C"/>
    <property type="match status" value="1"/>
</dbReference>
<keyword evidence="16 18" id="KW-0753">Steroid metabolism</keyword>
<dbReference type="SUPFAM" id="SSF55060">
    <property type="entry name" value="GHMP Kinase, C-terminal domain"/>
    <property type="match status" value="1"/>
</dbReference>
<comment type="similarity">
    <text evidence="2 18">Belongs to the GHMP kinase family. Mevalonate kinase subfamily.</text>
</comment>
<dbReference type="GO" id="GO:0046872">
    <property type="term" value="F:metal ion binding"/>
    <property type="evidence" value="ECO:0007669"/>
    <property type="project" value="UniProtKB-KW"/>
</dbReference>
<dbReference type="Gene3D" id="3.30.230.10">
    <property type="match status" value="1"/>
</dbReference>
<dbReference type="InterPro" id="IPR006205">
    <property type="entry name" value="Mev_gal_kin"/>
</dbReference>
<comment type="subcellular location">
    <subcellularLocation>
        <location evidence="1 18">Cytoplasm</location>
    </subcellularLocation>
</comment>
<keyword evidence="8 18" id="KW-0547">Nucleotide-binding</keyword>
<evidence type="ECO:0000256" key="13">
    <source>
        <dbReference type="ARBA" id="ARBA00023011"/>
    </source>
</evidence>